<accession>A0ABV9WFD7</accession>
<dbReference type="EMBL" id="JBHSIU010000109">
    <property type="protein sequence ID" value="MFC5006779.1"/>
    <property type="molecule type" value="Genomic_DNA"/>
</dbReference>
<dbReference type="Proteomes" id="UP001595912">
    <property type="component" value="Unassembled WGS sequence"/>
</dbReference>
<evidence type="ECO:0008006" key="3">
    <source>
        <dbReference type="Google" id="ProtNLM"/>
    </source>
</evidence>
<gene>
    <name evidence="1" type="ORF">ACFPIJ_54345</name>
</gene>
<comment type="caution">
    <text evidence="1">The sequence shown here is derived from an EMBL/GenBank/DDBJ whole genome shotgun (WGS) entry which is preliminary data.</text>
</comment>
<organism evidence="1 2">
    <name type="scientific">Dactylosporangium cerinum</name>
    <dbReference type="NCBI Taxonomy" id="1434730"/>
    <lineage>
        <taxon>Bacteria</taxon>
        <taxon>Bacillati</taxon>
        <taxon>Actinomycetota</taxon>
        <taxon>Actinomycetes</taxon>
        <taxon>Micromonosporales</taxon>
        <taxon>Micromonosporaceae</taxon>
        <taxon>Dactylosporangium</taxon>
    </lineage>
</organism>
<dbReference type="SUPFAM" id="SSF56281">
    <property type="entry name" value="Metallo-hydrolase/oxidoreductase"/>
    <property type="match status" value="1"/>
</dbReference>
<protein>
    <recommendedName>
        <fullName evidence="3">MBL fold metallo-hydrolase</fullName>
    </recommendedName>
</protein>
<name>A0ABV9WFD7_9ACTN</name>
<dbReference type="RefSeq" id="WP_380127448.1">
    <property type="nucleotide sequence ID" value="NZ_JBHSIU010000109.1"/>
</dbReference>
<sequence length="65" mass="6864">MSPSPVKPRHGVLLTGDIPAVHEGGARPGVFHTDRERAAASYARLREVDGALPGHGDPVRGWSPT</sequence>
<dbReference type="InterPro" id="IPR036866">
    <property type="entry name" value="RibonucZ/Hydroxyglut_hydro"/>
</dbReference>
<evidence type="ECO:0000313" key="2">
    <source>
        <dbReference type="Proteomes" id="UP001595912"/>
    </source>
</evidence>
<evidence type="ECO:0000313" key="1">
    <source>
        <dbReference type="EMBL" id="MFC5006779.1"/>
    </source>
</evidence>
<dbReference type="Gene3D" id="3.60.15.10">
    <property type="entry name" value="Ribonuclease Z/Hydroxyacylglutathione hydrolase-like"/>
    <property type="match status" value="1"/>
</dbReference>
<keyword evidence="2" id="KW-1185">Reference proteome</keyword>
<proteinExistence type="predicted"/>
<reference evidence="2" key="1">
    <citation type="journal article" date="2019" name="Int. J. Syst. Evol. Microbiol.">
        <title>The Global Catalogue of Microorganisms (GCM) 10K type strain sequencing project: providing services to taxonomists for standard genome sequencing and annotation.</title>
        <authorList>
            <consortium name="The Broad Institute Genomics Platform"/>
            <consortium name="The Broad Institute Genome Sequencing Center for Infectious Disease"/>
            <person name="Wu L."/>
            <person name="Ma J."/>
        </authorList>
    </citation>
    <scope>NUCLEOTIDE SEQUENCE [LARGE SCALE GENOMIC DNA]</scope>
    <source>
        <strain evidence="2">CGMCC 4.7152</strain>
    </source>
</reference>